<dbReference type="EMBL" id="CADIKZ010000001">
    <property type="protein sequence ID" value="CAB3826843.1"/>
    <property type="molecule type" value="Genomic_DNA"/>
</dbReference>
<organism evidence="1 2">
    <name type="scientific">Achromobacter pulmonis</name>
    <dbReference type="NCBI Taxonomy" id="1389932"/>
    <lineage>
        <taxon>Bacteria</taxon>
        <taxon>Pseudomonadati</taxon>
        <taxon>Pseudomonadota</taxon>
        <taxon>Betaproteobacteria</taxon>
        <taxon>Burkholderiales</taxon>
        <taxon>Alcaligenaceae</taxon>
        <taxon>Achromobacter</taxon>
    </lineage>
</organism>
<dbReference type="RefSeq" id="WP_175139972.1">
    <property type="nucleotide sequence ID" value="NZ_CADIKZ010000001.1"/>
</dbReference>
<protein>
    <recommendedName>
        <fullName evidence="3">3-deoxy-D-arabino-heptulosonate 7-phosphate synthase</fullName>
    </recommendedName>
</protein>
<name>A0A6S7C1N0_9BURK</name>
<keyword evidence="2" id="KW-1185">Reference proteome</keyword>
<dbReference type="AlphaFoldDB" id="A0A6S7C1N0"/>
<evidence type="ECO:0000313" key="1">
    <source>
        <dbReference type="EMBL" id="CAB3826843.1"/>
    </source>
</evidence>
<gene>
    <name evidence="1" type="ORF">LMG26788_00560</name>
</gene>
<evidence type="ECO:0000313" key="2">
    <source>
        <dbReference type="Proteomes" id="UP000494203"/>
    </source>
</evidence>
<evidence type="ECO:0008006" key="3">
    <source>
        <dbReference type="Google" id="ProtNLM"/>
    </source>
</evidence>
<proteinExistence type="predicted"/>
<sequence length="472" mass="49711">MLLPSPLRALLDAVPRRYRLAGAVGAVGTAAAGGHADALARAIERLQATLAGGHEPGLPLRDAFVVALDGLIREALRPQDGDPAFQAAVLAYRLPVVREYLALNGGATADRRRVQAVVDALAHPAKPARLPPGQARTRLARLHAATMAADWGLVAHLAHALPALPEVALADGLASTLRALADDPALARLCRIEALGRDPAVCRYREIRARLGPRAGSAEATAQARLARQRGIAVETQAARALRAVAHYLDRIEGAATAGMTPRHQVVTSLRVPASLAAATDRAKTEWDAVLLRRADPAPADAVPLWDICLVIEAKASVEAATTDLPRLLRGLRLLARAQPDQAYAFSTQQGVIQVRGTSLAALPVAQATLAEQVLYCSDAPADAPQAGLHAASRMQLLSAPTCLAYAAALGEGQAVDQDMLAPLWQALWREARWQPVLNLAAMRQLARSLMVHPDDLLATVAQRSAPAGASA</sequence>
<dbReference type="Proteomes" id="UP000494203">
    <property type="component" value="Unassembled WGS sequence"/>
</dbReference>
<reference evidence="1 2" key="1">
    <citation type="submission" date="2020-04" db="EMBL/GenBank/DDBJ databases">
        <authorList>
            <person name="De Canck E."/>
        </authorList>
    </citation>
    <scope>NUCLEOTIDE SEQUENCE [LARGE SCALE GENOMIC DNA]</scope>
    <source>
        <strain evidence="1 2">LMG 26788</strain>
    </source>
</reference>
<accession>A0A6S7C1N0</accession>